<proteinExistence type="predicted"/>
<accession>A0A239I2R5</accession>
<keyword evidence="2" id="KW-1185">Reference proteome</keyword>
<dbReference type="AlphaFoldDB" id="A0A239I2R5"/>
<protein>
    <submittedName>
        <fullName evidence="1">Uncharacterized protein</fullName>
    </submittedName>
</protein>
<dbReference type="EMBL" id="FZNR01000027">
    <property type="protein sequence ID" value="SNS87662.1"/>
    <property type="molecule type" value="Genomic_DNA"/>
</dbReference>
<gene>
    <name evidence="1" type="ORF">SAMN06264365_12713</name>
</gene>
<name>A0A239I2R5_9ACTN</name>
<evidence type="ECO:0000313" key="1">
    <source>
        <dbReference type="EMBL" id="SNS87662.1"/>
    </source>
</evidence>
<evidence type="ECO:0000313" key="2">
    <source>
        <dbReference type="Proteomes" id="UP000198415"/>
    </source>
</evidence>
<reference evidence="1 2" key="1">
    <citation type="submission" date="2017-06" db="EMBL/GenBank/DDBJ databases">
        <authorList>
            <person name="Kim H.J."/>
            <person name="Triplett B.A."/>
        </authorList>
    </citation>
    <scope>NUCLEOTIDE SEQUENCE [LARGE SCALE GENOMIC DNA]</scope>
    <source>
        <strain evidence="1 2">DSM 43151</strain>
    </source>
</reference>
<organism evidence="1 2">
    <name type="scientific">Actinoplanes regularis</name>
    <dbReference type="NCBI Taxonomy" id="52697"/>
    <lineage>
        <taxon>Bacteria</taxon>
        <taxon>Bacillati</taxon>
        <taxon>Actinomycetota</taxon>
        <taxon>Actinomycetes</taxon>
        <taxon>Micromonosporales</taxon>
        <taxon>Micromonosporaceae</taxon>
        <taxon>Actinoplanes</taxon>
    </lineage>
</organism>
<dbReference type="Proteomes" id="UP000198415">
    <property type="component" value="Unassembled WGS sequence"/>
</dbReference>
<sequence>MRLASASGWARFGSPVKRAGCDEAGVRSRLGAIRIAREEGWLRQGLGAEDGDRAKAIRVA</sequence>